<protein>
    <submittedName>
        <fullName evidence="1">Uncharacterized protein</fullName>
    </submittedName>
</protein>
<sequence>MTSSIKNVPAMFTPVVFETANEHHSYKTNFSFKTALCHIAKLYDSKIEKAHDHLL</sequence>
<reference evidence="1 2" key="2">
    <citation type="journal article" date="2009" name="Virus Genes">
        <title>Comparative genomic sequence analysis of novel Helicoverpa armigera nucleopolyhedrovirus (NPV) isolated from Kenya and three other previously sequenced Helicoverpa spp. NPVs.</title>
        <authorList>
            <person name="Ogembo J.G."/>
            <person name="Caoili B.L."/>
            <person name="Shikata M."/>
            <person name="Chaeychomsri S."/>
            <person name="Kobayashi M."/>
            <person name="Ikeda M."/>
        </authorList>
    </citation>
    <scope>NUCLEOTIDE SEQUENCE [LARGE SCALE GENOMIC DNA]</scope>
    <source>
        <strain evidence="1 2">NNg1</strain>
    </source>
</reference>
<dbReference type="EMBL" id="AP010907">
    <property type="protein sequence ID" value="BAG74665.1"/>
    <property type="molecule type" value="Genomic_DNA"/>
</dbReference>
<accession>B5X095</accession>
<evidence type="ECO:0000313" key="1">
    <source>
        <dbReference type="EMBL" id="BAG74665.1"/>
    </source>
</evidence>
<evidence type="ECO:0000313" key="2">
    <source>
        <dbReference type="Proteomes" id="UP000241481"/>
    </source>
</evidence>
<proteinExistence type="predicted"/>
<dbReference type="Proteomes" id="UP000241481">
    <property type="component" value="Segment"/>
</dbReference>
<organism evidence="1 2">
    <name type="scientific">Helicoverpa armigera NPV NNg1</name>
    <dbReference type="NCBI Taxonomy" id="566972"/>
    <lineage>
        <taxon>Viruses</taxon>
        <taxon>Viruses incertae sedis</taxon>
        <taxon>Naldaviricetes</taxon>
        <taxon>Lefavirales</taxon>
        <taxon>Baculoviridae</taxon>
        <taxon>Alphabaculovirus</taxon>
        <taxon>Alphabaculovirus helarmigerae</taxon>
    </lineage>
</organism>
<name>B5X095_9ABAC</name>
<reference evidence="1 2" key="1">
    <citation type="journal article" date="2007" name="J. Insect Biotechnol. Sericology">
        <title>Cloning and comparative characterization of nucleopolyhedroviruses isolated from African bollworm, Helicoverpa armigera, (Lepidoptera: Noctuidae) in different geographic regions.</title>
        <authorList>
            <person name="Ogembo J.G."/>
            <person name="Chaeychomsri S."/>
            <person name="Kamiya K."/>
            <person name="Ishikawa H."/>
            <person name="Katou Y."/>
            <person name="Ikeda M."/>
            <person name="Kobayashi M."/>
        </authorList>
    </citation>
    <scope>NUCLEOTIDE SEQUENCE [LARGE SCALE GENOMIC DNA]</scope>
    <source>
        <strain evidence="1 2">NNg1</strain>
    </source>
</reference>